<reference evidence="7" key="1">
    <citation type="submission" date="2021-10" db="EMBL/GenBank/DDBJ databases">
        <title>Roseicella aerolatum sp. nov., isolated from aerosols of e-waste dismantling site.</title>
        <authorList>
            <person name="Qin T."/>
        </authorList>
    </citation>
    <scope>NUCLEOTIDE SEQUENCE</scope>
    <source>
        <strain evidence="7">GB24</strain>
    </source>
</reference>
<dbReference type="GO" id="GO:0015074">
    <property type="term" value="P:DNA integration"/>
    <property type="evidence" value="ECO:0007669"/>
    <property type="project" value="UniProtKB-KW"/>
</dbReference>
<dbReference type="Gene3D" id="1.10.443.10">
    <property type="entry name" value="Intergrase catalytic core"/>
    <property type="match status" value="1"/>
</dbReference>
<dbReference type="InterPro" id="IPR002104">
    <property type="entry name" value="Integrase_catalytic"/>
</dbReference>
<gene>
    <name evidence="7" type="ORF">LHA35_15490</name>
</gene>
<evidence type="ECO:0000313" key="8">
    <source>
        <dbReference type="Proteomes" id="UP001139311"/>
    </source>
</evidence>
<evidence type="ECO:0000313" key="7">
    <source>
        <dbReference type="EMBL" id="MCB4823136.1"/>
    </source>
</evidence>
<dbReference type="RefSeq" id="WP_226609485.1">
    <property type="nucleotide sequence ID" value="NZ_JAJAQI010000022.1"/>
</dbReference>
<dbReference type="InterPro" id="IPR004107">
    <property type="entry name" value="Integrase_SAM-like_N"/>
</dbReference>
<evidence type="ECO:0000259" key="6">
    <source>
        <dbReference type="PROSITE" id="PS51900"/>
    </source>
</evidence>
<dbReference type="InterPro" id="IPR011010">
    <property type="entry name" value="DNA_brk_join_enz"/>
</dbReference>
<dbReference type="PROSITE" id="PS51898">
    <property type="entry name" value="TYR_RECOMBINASE"/>
    <property type="match status" value="1"/>
</dbReference>
<evidence type="ECO:0000256" key="4">
    <source>
        <dbReference type="PROSITE-ProRule" id="PRU01248"/>
    </source>
</evidence>
<dbReference type="Pfam" id="PF02899">
    <property type="entry name" value="Phage_int_SAM_1"/>
    <property type="match status" value="1"/>
</dbReference>
<keyword evidence="3" id="KW-0233">DNA recombination</keyword>
<dbReference type="InterPro" id="IPR052925">
    <property type="entry name" value="Phage_Integrase-like_Recomb"/>
</dbReference>
<dbReference type="SUPFAM" id="SSF56349">
    <property type="entry name" value="DNA breaking-rejoining enzymes"/>
    <property type="match status" value="1"/>
</dbReference>
<evidence type="ECO:0000256" key="3">
    <source>
        <dbReference type="ARBA" id="ARBA00023172"/>
    </source>
</evidence>
<dbReference type="CDD" id="cd00799">
    <property type="entry name" value="INT_Cre_C"/>
    <property type="match status" value="1"/>
</dbReference>
<name>A0A9X1L8I5_9PROT</name>
<dbReference type="AlphaFoldDB" id="A0A9X1L8I5"/>
<dbReference type="GO" id="GO:0006310">
    <property type="term" value="P:DNA recombination"/>
    <property type="evidence" value="ECO:0007669"/>
    <property type="project" value="UniProtKB-KW"/>
</dbReference>
<feature type="domain" description="Tyr recombinase" evidence="5">
    <location>
        <begin position="95"/>
        <end position="305"/>
    </location>
</feature>
<comment type="caution">
    <text evidence="7">The sequence shown here is derived from an EMBL/GenBank/DDBJ whole genome shotgun (WGS) entry which is preliminary data.</text>
</comment>
<proteinExistence type="predicted"/>
<dbReference type="EMBL" id="JAJAQI010000022">
    <property type="protein sequence ID" value="MCB4823136.1"/>
    <property type="molecule type" value="Genomic_DNA"/>
</dbReference>
<dbReference type="Gene3D" id="1.10.150.130">
    <property type="match status" value="1"/>
</dbReference>
<dbReference type="PROSITE" id="PS51900">
    <property type="entry name" value="CB"/>
    <property type="match status" value="1"/>
</dbReference>
<keyword evidence="2 4" id="KW-0238">DNA-binding</keyword>
<accession>A0A9X1L8I5</accession>
<sequence length="305" mass="32384">MATAANTRSAYRAAVRAWCAWCQMHGRPALPAEPADIAAFLAGERARGLAAPTLVLRRAALRYLHRAAGLAPPTDDPRVAETLAGIRRSAAAAGETPRKVAAATDAILRQLLAPIPDDLRGLRDRALLLVGFAGALRRAEIAAIQVERLSPTERGLVLELPQTKGSQAAAVRIPLPYGTTELCPVRAIGRWRAAAGIEGGPLFRRIWAPRPARPGEPPPPPRIGTAPLSLQSVGDIVQARAAAAGFDPRAFGGHSLKRGALTTGMSRGAHPAQLKRLGRHKRFDTLGEYLEFGDLFEGHPLSGTL</sequence>
<protein>
    <submittedName>
        <fullName evidence="7">Site-specific integrase</fullName>
    </submittedName>
</protein>
<dbReference type="InterPro" id="IPR044068">
    <property type="entry name" value="CB"/>
</dbReference>
<dbReference type="InterPro" id="IPR013762">
    <property type="entry name" value="Integrase-like_cat_sf"/>
</dbReference>
<keyword evidence="8" id="KW-1185">Reference proteome</keyword>
<evidence type="ECO:0000256" key="2">
    <source>
        <dbReference type="ARBA" id="ARBA00023125"/>
    </source>
</evidence>
<dbReference type="SUPFAM" id="SSF47823">
    <property type="entry name" value="lambda integrase-like, N-terminal domain"/>
    <property type="match status" value="1"/>
</dbReference>
<evidence type="ECO:0000256" key="1">
    <source>
        <dbReference type="ARBA" id="ARBA00022908"/>
    </source>
</evidence>
<feature type="domain" description="Core-binding (CB)" evidence="6">
    <location>
        <begin position="1"/>
        <end position="69"/>
    </location>
</feature>
<evidence type="ECO:0000259" key="5">
    <source>
        <dbReference type="PROSITE" id="PS51898"/>
    </source>
</evidence>
<dbReference type="PANTHER" id="PTHR34605">
    <property type="entry name" value="PHAGE_INTEGRASE DOMAIN-CONTAINING PROTEIN"/>
    <property type="match status" value="1"/>
</dbReference>
<organism evidence="7 8">
    <name type="scientific">Roseicella aerolata</name>
    <dbReference type="NCBI Taxonomy" id="2883479"/>
    <lineage>
        <taxon>Bacteria</taxon>
        <taxon>Pseudomonadati</taxon>
        <taxon>Pseudomonadota</taxon>
        <taxon>Alphaproteobacteria</taxon>
        <taxon>Acetobacterales</taxon>
        <taxon>Roseomonadaceae</taxon>
        <taxon>Roseicella</taxon>
    </lineage>
</organism>
<dbReference type="Proteomes" id="UP001139311">
    <property type="component" value="Unassembled WGS sequence"/>
</dbReference>
<keyword evidence="1" id="KW-0229">DNA integration</keyword>
<dbReference type="InterPro" id="IPR010998">
    <property type="entry name" value="Integrase_recombinase_N"/>
</dbReference>
<dbReference type="GO" id="GO:0003677">
    <property type="term" value="F:DNA binding"/>
    <property type="evidence" value="ECO:0007669"/>
    <property type="project" value="UniProtKB-UniRule"/>
</dbReference>
<dbReference type="PANTHER" id="PTHR34605:SF4">
    <property type="entry name" value="DNA ADENINE METHYLTRANSFERASE"/>
    <property type="match status" value="1"/>
</dbReference>